<sequence length="310" mass="36052">MDKRRGRPFPDAVILKPLAFNLEEALQVENLYRPNLYAMYQNDVRNGEVTLSSRDDAVNRLRFLRVWLDIPHFTFFLSVSYLDMFLSKMRVQEKYLKCITLSCLHLALTNSCDQVDVNHLVKISQSKCTSGDVIRMSKIIKEKLKSPPVKTAVDFLEIYIEVLKYISTQWEHIIKKDLNSIKQRMLILLEVLLANSNTAYLRPAAIALIVFQREVEKIMAVGLPNKSVYFLGEVLQFLATVREIQLKCKIKNSELRACFLQVSKVLQEYEKRGSKGDRHREQLNWNFSMSTVQESQNRSSYCPSFQTIQE</sequence>
<evidence type="ECO:0000259" key="1">
    <source>
        <dbReference type="Pfam" id="PF00134"/>
    </source>
</evidence>
<dbReference type="PANTHER" id="PTHR10177">
    <property type="entry name" value="CYCLINS"/>
    <property type="match status" value="1"/>
</dbReference>
<dbReference type="InterPro" id="IPR006671">
    <property type="entry name" value="Cyclin_N"/>
</dbReference>
<evidence type="ECO:0000313" key="3">
    <source>
        <dbReference type="Proteomes" id="UP001152799"/>
    </source>
</evidence>
<name>A0A9N9Q7Z5_9CUCU</name>
<evidence type="ECO:0000313" key="2">
    <source>
        <dbReference type="EMBL" id="CAG9759361.1"/>
    </source>
</evidence>
<dbReference type="Proteomes" id="UP001152799">
    <property type="component" value="Chromosome 1"/>
</dbReference>
<reference evidence="2" key="1">
    <citation type="submission" date="2022-01" db="EMBL/GenBank/DDBJ databases">
        <authorList>
            <person name="King R."/>
        </authorList>
    </citation>
    <scope>NUCLEOTIDE SEQUENCE</scope>
</reference>
<keyword evidence="3" id="KW-1185">Reference proteome</keyword>
<dbReference type="Gene3D" id="1.10.472.10">
    <property type="entry name" value="Cyclin-like"/>
    <property type="match status" value="1"/>
</dbReference>
<dbReference type="InterPro" id="IPR039361">
    <property type="entry name" value="Cyclin"/>
</dbReference>
<proteinExistence type="predicted"/>
<organism evidence="2 3">
    <name type="scientific">Ceutorhynchus assimilis</name>
    <name type="common">cabbage seed weevil</name>
    <dbReference type="NCBI Taxonomy" id="467358"/>
    <lineage>
        <taxon>Eukaryota</taxon>
        <taxon>Metazoa</taxon>
        <taxon>Ecdysozoa</taxon>
        <taxon>Arthropoda</taxon>
        <taxon>Hexapoda</taxon>
        <taxon>Insecta</taxon>
        <taxon>Pterygota</taxon>
        <taxon>Neoptera</taxon>
        <taxon>Endopterygota</taxon>
        <taxon>Coleoptera</taxon>
        <taxon>Polyphaga</taxon>
        <taxon>Cucujiformia</taxon>
        <taxon>Curculionidae</taxon>
        <taxon>Ceutorhynchinae</taxon>
        <taxon>Ceutorhynchus</taxon>
    </lineage>
</organism>
<dbReference type="SUPFAM" id="SSF47954">
    <property type="entry name" value="Cyclin-like"/>
    <property type="match status" value="1"/>
</dbReference>
<dbReference type="FunFam" id="1.10.472.10:FF:000006">
    <property type="entry name" value="Cyclin I"/>
    <property type="match status" value="1"/>
</dbReference>
<dbReference type="Pfam" id="PF00134">
    <property type="entry name" value="Cyclin_N"/>
    <property type="match status" value="1"/>
</dbReference>
<dbReference type="OrthoDB" id="769138at2759"/>
<dbReference type="AlphaFoldDB" id="A0A9N9Q7Z5"/>
<dbReference type="EMBL" id="OU892277">
    <property type="protein sequence ID" value="CAG9759361.1"/>
    <property type="molecule type" value="Genomic_DNA"/>
</dbReference>
<gene>
    <name evidence="2" type="ORF">CEUTPL_LOCUS113</name>
</gene>
<protein>
    <recommendedName>
        <fullName evidence="1">Cyclin N-terminal domain-containing protein</fullName>
    </recommendedName>
</protein>
<dbReference type="InterPro" id="IPR036915">
    <property type="entry name" value="Cyclin-like_sf"/>
</dbReference>
<feature type="domain" description="Cyclin N-terminal" evidence="1">
    <location>
        <begin position="32"/>
        <end position="145"/>
    </location>
</feature>
<accession>A0A9N9Q7Z5</accession>